<dbReference type="Pfam" id="PF18029">
    <property type="entry name" value="Glyoxalase_6"/>
    <property type="match status" value="1"/>
</dbReference>
<dbReference type="InterPro" id="IPR041581">
    <property type="entry name" value="Glyoxalase_6"/>
</dbReference>
<evidence type="ECO:0000259" key="1">
    <source>
        <dbReference type="Pfam" id="PF18029"/>
    </source>
</evidence>
<accession>A0ABN1B5T1</accession>
<dbReference type="PANTHER" id="PTHR33993">
    <property type="entry name" value="GLYOXALASE-RELATED"/>
    <property type="match status" value="1"/>
</dbReference>
<dbReference type="Gene3D" id="3.10.180.10">
    <property type="entry name" value="2,3-Dihydroxybiphenyl 1,2-Dioxygenase, domain 1"/>
    <property type="match status" value="1"/>
</dbReference>
<keyword evidence="3" id="KW-1185">Reference proteome</keyword>
<evidence type="ECO:0000313" key="2">
    <source>
        <dbReference type="EMBL" id="GAA0490533.1"/>
    </source>
</evidence>
<protein>
    <recommendedName>
        <fullName evidence="1">Glyoxalase-like domain-containing protein</fullName>
    </recommendedName>
</protein>
<reference evidence="2 3" key="1">
    <citation type="journal article" date="2019" name="Int. J. Syst. Evol. Microbiol.">
        <title>The Global Catalogue of Microorganisms (GCM) 10K type strain sequencing project: providing services to taxonomists for standard genome sequencing and annotation.</title>
        <authorList>
            <consortium name="The Broad Institute Genomics Platform"/>
            <consortium name="The Broad Institute Genome Sequencing Center for Infectious Disease"/>
            <person name="Wu L."/>
            <person name="Ma J."/>
        </authorList>
    </citation>
    <scope>NUCLEOTIDE SEQUENCE [LARGE SCALE GENOMIC DNA]</scope>
    <source>
        <strain evidence="2 3">JCM 14330</strain>
    </source>
</reference>
<dbReference type="EMBL" id="BAAAEN010000001">
    <property type="protein sequence ID" value="GAA0490533.1"/>
    <property type="molecule type" value="Genomic_DNA"/>
</dbReference>
<dbReference type="PANTHER" id="PTHR33993:SF14">
    <property type="entry name" value="GB|AAF24581.1"/>
    <property type="match status" value="1"/>
</dbReference>
<proteinExistence type="predicted"/>
<dbReference type="SUPFAM" id="SSF54593">
    <property type="entry name" value="Glyoxalase/Bleomycin resistance protein/Dihydroxybiphenyl dioxygenase"/>
    <property type="match status" value="1"/>
</dbReference>
<evidence type="ECO:0000313" key="3">
    <source>
        <dbReference type="Proteomes" id="UP001501706"/>
    </source>
</evidence>
<dbReference type="RefSeq" id="WP_343927029.1">
    <property type="nucleotide sequence ID" value="NZ_BAAAEN010000001.1"/>
</dbReference>
<sequence>MKALRIQNVYFTFSKTEKAKAFYQELLSLNLRFEDGERWTQYDLKGHNLALASHDEAGPLMNAIVVVEVDSDDHLQERVESLGGTLAGTRDMGSHGTVHTVLDPEGNMFQLFIQARTEPK</sequence>
<feature type="domain" description="Glyoxalase-like" evidence="1">
    <location>
        <begin position="15"/>
        <end position="112"/>
    </location>
</feature>
<organism evidence="2 3">
    <name type="scientific">Pigmentiphaga daeguensis</name>
    <dbReference type="NCBI Taxonomy" id="414049"/>
    <lineage>
        <taxon>Bacteria</taxon>
        <taxon>Pseudomonadati</taxon>
        <taxon>Pseudomonadota</taxon>
        <taxon>Betaproteobacteria</taxon>
        <taxon>Burkholderiales</taxon>
        <taxon>Alcaligenaceae</taxon>
        <taxon>Pigmentiphaga</taxon>
    </lineage>
</organism>
<dbReference type="Proteomes" id="UP001501706">
    <property type="component" value="Unassembled WGS sequence"/>
</dbReference>
<dbReference type="InterPro" id="IPR029068">
    <property type="entry name" value="Glyas_Bleomycin-R_OHBP_Dase"/>
</dbReference>
<gene>
    <name evidence="2" type="ORF">GCM10009097_02580</name>
</gene>
<name>A0ABN1B5T1_9BURK</name>
<dbReference type="InterPro" id="IPR052164">
    <property type="entry name" value="Anthracycline_SecMetBiosynth"/>
</dbReference>
<comment type="caution">
    <text evidence="2">The sequence shown here is derived from an EMBL/GenBank/DDBJ whole genome shotgun (WGS) entry which is preliminary data.</text>
</comment>